<feature type="transmembrane region" description="Helical" evidence="1">
    <location>
        <begin position="366"/>
        <end position="388"/>
    </location>
</feature>
<dbReference type="RefSeq" id="WP_203759045.1">
    <property type="nucleotide sequence ID" value="NZ_BAABFG010000005.1"/>
</dbReference>
<dbReference type="SUPFAM" id="SSF141571">
    <property type="entry name" value="Pentapeptide repeat-like"/>
    <property type="match status" value="1"/>
</dbReference>
<feature type="transmembrane region" description="Helical" evidence="1">
    <location>
        <begin position="143"/>
        <end position="163"/>
    </location>
</feature>
<keyword evidence="1" id="KW-0472">Membrane</keyword>
<sequence length="429" mass="46133">MLLHATVIMSILIGLPVTWRAARAAHQDQDRFAVRPERTRRRRSPGWWLAAVTALLLLNQVLFTVYAVRVRHGDMSYLQRYVPDGWFVLADGPIMTWLAGHTPYPQLFAVCALRIPALLELPFGMLAYLTVLAWLNPGLCRRLLSVPVLTLTAMSYSITFGLIEWALHTPYTNQNLALRAVSAVLTVLALRRLQVPAGRAPRTAVDLLAFAASTAALGFLILALYDSVLLYSLGKLGDHWLGITLSTAALTAARLTARHTRLTAGRLTAGRLTGARLTGARLTGTRLTGTRLTAAPPPGPGLDLLVTGLSWWAALFLVPALAIRYELGFGSRLLAAGAGLLIIVVATATALHEVHARVPAGDTPRWLLGLAVTAVTAGIAATPALAVRNAHSEMALLLAAGLFAATATLVCVAWDRGSWFRPLRPSTDI</sequence>
<feature type="transmembrane region" description="Helical" evidence="1">
    <location>
        <begin position="106"/>
        <end position="131"/>
    </location>
</feature>
<gene>
    <name evidence="2" type="ORF">BJY16_001417</name>
</gene>
<protein>
    <submittedName>
        <fullName evidence="2">Uncharacterized protein</fullName>
    </submittedName>
</protein>
<dbReference type="Proteomes" id="UP000546162">
    <property type="component" value="Unassembled WGS sequence"/>
</dbReference>
<feature type="transmembrane region" description="Helical" evidence="1">
    <location>
        <begin position="301"/>
        <end position="321"/>
    </location>
</feature>
<feature type="transmembrane region" description="Helical" evidence="1">
    <location>
        <begin position="205"/>
        <end position="225"/>
    </location>
</feature>
<proteinExistence type="predicted"/>
<dbReference type="Pfam" id="PF00805">
    <property type="entry name" value="Pentapeptide"/>
    <property type="match status" value="1"/>
</dbReference>
<keyword evidence="3" id="KW-1185">Reference proteome</keyword>
<feature type="transmembrane region" description="Helical" evidence="1">
    <location>
        <begin position="48"/>
        <end position="69"/>
    </location>
</feature>
<feature type="transmembrane region" description="Helical" evidence="1">
    <location>
        <begin position="394"/>
        <end position="414"/>
    </location>
</feature>
<feature type="transmembrane region" description="Helical" evidence="1">
    <location>
        <begin position="175"/>
        <end position="193"/>
    </location>
</feature>
<feature type="transmembrane region" description="Helical" evidence="1">
    <location>
        <begin position="333"/>
        <end position="354"/>
    </location>
</feature>
<evidence type="ECO:0000256" key="1">
    <source>
        <dbReference type="SAM" id="Phobius"/>
    </source>
</evidence>
<accession>A0A7W7M5Q4</accession>
<name>A0A7W7M5Q4_9ACTN</name>
<dbReference type="Gene3D" id="2.160.20.80">
    <property type="entry name" value="E3 ubiquitin-protein ligase SopA"/>
    <property type="match status" value="1"/>
</dbReference>
<organism evidence="2 3">
    <name type="scientific">Actinoplanes octamycinicus</name>
    <dbReference type="NCBI Taxonomy" id="135948"/>
    <lineage>
        <taxon>Bacteria</taxon>
        <taxon>Bacillati</taxon>
        <taxon>Actinomycetota</taxon>
        <taxon>Actinomycetes</taxon>
        <taxon>Micromonosporales</taxon>
        <taxon>Micromonosporaceae</taxon>
        <taxon>Actinoplanes</taxon>
    </lineage>
</organism>
<comment type="caution">
    <text evidence="2">The sequence shown here is derived from an EMBL/GenBank/DDBJ whole genome shotgun (WGS) entry which is preliminary data.</text>
</comment>
<keyword evidence="1" id="KW-1133">Transmembrane helix</keyword>
<reference evidence="2 3" key="1">
    <citation type="submission" date="2020-08" db="EMBL/GenBank/DDBJ databases">
        <title>Sequencing the genomes of 1000 actinobacteria strains.</title>
        <authorList>
            <person name="Klenk H.-P."/>
        </authorList>
    </citation>
    <scope>NUCLEOTIDE SEQUENCE [LARGE SCALE GENOMIC DNA]</scope>
    <source>
        <strain evidence="2 3">DSM 45809</strain>
    </source>
</reference>
<dbReference type="InterPro" id="IPR001646">
    <property type="entry name" value="5peptide_repeat"/>
</dbReference>
<evidence type="ECO:0000313" key="2">
    <source>
        <dbReference type="EMBL" id="MBB4737958.1"/>
    </source>
</evidence>
<dbReference type="AlphaFoldDB" id="A0A7W7M5Q4"/>
<evidence type="ECO:0000313" key="3">
    <source>
        <dbReference type="Proteomes" id="UP000546162"/>
    </source>
</evidence>
<dbReference type="EMBL" id="JACHNB010000001">
    <property type="protein sequence ID" value="MBB4737958.1"/>
    <property type="molecule type" value="Genomic_DNA"/>
</dbReference>
<keyword evidence="1" id="KW-0812">Transmembrane</keyword>